<evidence type="ECO:0000313" key="1">
    <source>
        <dbReference type="EMBL" id="AUT63369.1"/>
    </source>
</evidence>
<dbReference type="AlphaFoldDB" id="A0A2I8EV29"/>
<dbReference type="EMBL" id="CP026112">
    <property type="protein sequence ID" value="AUT63369.1"/>
    <property type="molecule type" value="Genomic_DNA"/>
</dbReference>
<reference evidence="1 2" key="1">
    <citation type="submission" date="2018-01" db="EMBL/GenBank/DDBJ databases">
        <title>Species boundaries and ecological features among Paraburkholderia terrae DSMZ17804T, P. hospita DSMZ17164T and P. caribensis DSMZ13236T.</title>
        <authorList>
            <person name="Pratama A.A."/>
        </authorList>
    </citation>
    <scope>NUCLEOTIDE SEQUENCE [LARGE SCALE GENOMIC DNA]</scope>
    <source>
        <strain evidence="1 2">DSM 17804</strain>
    </source>
</reference>
<dbReference type="Proteomes" id="UP000243502">
    <property type="component" value="Chromosome 2"/>
</dbReference>
<proteinExistence type="predicted"/>
<protein>
    <submittedName>
        <fullName evidence="1">Uncharacterized protein</fullName>
    </submittedName>
</protein>
<sequence length="82" mass="9569">MQRDAFSVSDHNIGLFADRRAGGAARSRSKRISDLKRTRRVCLMKPRAEKRHAYKLGKTLIFPSFRRFTGSRKFMSQRRLSP</sequence>
<accession>A0A2I8EV29</accession>
<dbReference type="KEGG" id="pter:C2L65_27990"/>
<name>A0A2I8EV29_9BURK</name>
<evidence type="ECO:0000313" key="2">
    <source>
        <dbReference type="Proteomes" id="UP000243502"/>
    </source>
</evidence>
<organism evidence="1 2">
    <name type="scientific">Paraburkholderia terrae</name>
    <dbReference type="NCBI Taxonomy" id="311230"/>
    <lineage>
        <taxon>Bacteria</taxon>
        <taxon>Pseudomonadati</taxon>
        <taxon>Pseudomonadota</taxon>
        <taxon>Betaproteobacteria</taxon>
        <taxon>Burkholderiales</taxon>
        <taxon>Burkholderiaceae</taxon>
        <taxon>Paraburkholderia</taxon>
    </lineage>
</organism>
<gene>
    <name evidence="1" type="ORF">C2L65_27990</name>
</gene>